<name>A0ABZ2M1U3_9BACT</name>
<evidence type="ECO:0000313" key="1">
    <source>
        <dbReference type="EMBL" id="WXB16048.1"/>
    </source>
</evidence>
<organism evidence="1 2">
    <name type="scientific">Pendulispora albinea</name>
    <dbReference type="NCBI Taxonomy" id="2741071"/>
    <lineage>
        <taxon>Bacteria</taxon>
        <taxon>Pseudomonadati</taxon>
        <taxon>Myxococcota</taxon>
        <taxon>Myxococcia</taxon>
        <taxon>Myxococcales</taxon>
        <taxon>Sorangiineae</taxon>
        <taxon>Pendulisporaceae</taxon>
        <taxon>Pendulispora</taxon>
    </lineage>
</organism>
<accession>A0ABZ2M1U3</accession>
<evidence type="ECO:0000313" key="2">
    <source>
        <dbReference type="Proteomes" id="UP001370348"/>
    </source>
</evidence>
<gene>
    <name evidence="1" type="ORF">LZC94_01975</name>
</gene>
<proteinExistence type="predicted"/>
<sequence>MRGPHAVEGPAVVRVPDDDGVRGAVVDVLPESTDASGRVHGRKRTPMGADVEKLLPDHGCLRPRTIAVVQTSSSG</sequence>
<keyword evidence="2" id="KW-1185">Reference proteome</keyword>
<protein>
    <submittedName>
        <fullName evidence="1">Uncharacterized protein</fullName>
    </submittedName>
</protein>
<reference evidence="1 2" key="1">
    <citation type="submission" date="2021-12" db="EMBL/GenBank/DDBJ databases">
        <title>Discovery of the Pendulisporaceae a myxobacterial family with distinct sporulation behavior and unique specialized metabolism.</title>
        <authorList>
            <person name="Garcia R."/>
            <person name="Popoff A."/>
            <person name="Bader C.D."/>
            <person name="Loehr J."/>
            <person name="Walesch S."/>
            <person name="Walt C."/>
            <person name="Boldt J."/>
            <person name="Bunk B."/>
            <person name="Haeckl F.J.F.P.J."/>
            <person name="Gunesch A.P."/>
            <person name="Birkelbach J."/>
            <person name="Nuebel U."/>
            <person name="Pietschmann T."/>
            <person name="Bach T."/>
            <person name="Mueller R."/>
        </authorList>
    </citation>
    <scope>NUCLEOTIDE SEQUENCE [LARGE SCALE GENOMIC DNA]</scope>
    <source>
        <strain evidence="1 2">MSr11954</strain>
    </source>
</reference>
<dbReference type="EMBL" id="CP089984">
    <property type="protein sequence ID" value="WXB16048.1"/>
    <property type="molecule type" value="Genomic_DNA"/>
</dbReference>
<dbReference type="Proteomes" id="UP001370348">
    <property type="component" value="Chromosome"/>
</dbReference>
<dbReference type="RefSeq" id="WP_394825677.1">
    <property type="nucleotide sequence ID" value="NZ_CP089984.1"/>
</dbReference>